<evidence type="ECO:0000313" key="4">
    <source>
        <dbReference type="Proteomes" id="UP000075502"/>
    </source>
</evidence>
<dbReference type="Pfam" id="PF13490">
    <property type="entry name" value="zf-HC2"/>
    <property type="match status" value="1"/>
</dbReference>
<protein>
    <recommendedName>
        <fullName evidence="2">Putative zinc-finger domain-containing protein</fullName>
    </recommendedName>
</protein>
<feature type="compositionally biased region" description="Basic and acidic residues" evidence="1">
    <location>
        <begin position="155"/>
        <end position="167"/>
    </location>
</feature>
<gene>
    <name evidence="3" type="ORF">BE21_07625</name>
</gene>
<evidence type="ECO:0000313" key="3">
    <source>
        <dbReference type="EMBL" id="KYG11461.1"/>
    </source>
</evidence>
<comment type="caution">
    <text evidence="3">The sequence shown here is derived from an EMBL/GenBank/DDBJ whole genome shotgun (WGS) entry which is preliminary data.</text>
</comment>
<proteinExistence type="predicted"/>
<feature type="region of interest" description="Disordered" evidence="1">
    <location>
        <begin position="277"/>
        <end position="306"/>
    </location>
</feature>
<dbReference type="Proteomes" id="UP000075502">
    <property type="component" value="Unassembled WGS sequence"/>
</dbReference>
<feature type="domain" description="Putative zinc-finger" evidence="2">
    <location>
        <begin position="3"/>
        <end position="37"/>
    </location>
</feature>
<reference evidence="3 4" key="1">
    <citation type="submission" date="2014-02" db="EMBL/GenBank/DDBJ databases">
        <title>The small core and large imbalanced accessory genome model reveals a collaborative survival strategy of Sorangium cellulosum strains in nature.</title>
        <authorList>
            <person name="Han K."/>
            <person name="Peng R."/>
            <person name="Blom J."/>
            <person name="Li Y.-Z."/>
        </authorList>
    </citation>
    <scope>NUCLEOTIDE SEQUENCE [LARGE SCALE GENOMIC DNA]</scope>
    <source>
        <strain evidence="3 4">So0007-03</strain>
    </source>
</reference>
<sequence>MDCEKFDQHVMDALYDELDELTHAALKRHMDSCARCASAFAGLRAARDAGPLPLEEPSEELEARILEAVEVAQKKTPFRRKALRALAWAGSHAMRPQLAMAALFVLVIGSSLLLLRPKTGVAPVRVTEWGQPASDLHEPPSVPAPTALAAPADDGDGRRMAEAKASEPPRPAAEAAKEKSARGAAAPEDGARLALRDAQTLQRTSGCAAAVGKLDEVGAQYPGTPAAHAAMWEAARCHQAAGETEKARELLLALRSAKGYGDRAEQMLAGLEANAARSQAHNAAPVAASPAPASAPRPAAASRPAA</sequence>
<feature type="non-terminal residue" evidence="3">
    <location>
        <position position="306"/>
    </location>
</feature>
<evidence type="ECO:0000256" key="1">
    <source>
        <dbReference type="SAM" id="MobiDB-lite"/>
    </source>
</evidence>
<name>A0A150U3A4_SORCE</name>
<dbReference type="InterPro" id="IPR027383">
    <property type="entry name" value="Znf_put"/>
</dbReference>
<evidence type="ECO:0000259" key="2">
    <source>
        <dbReference type="Pfam" id="PF13490"/>
    </source>
</evidence>
<dbReference type="AlphaFoldDB" id="A0A150U3A4"/>
<accession>A0A150U3A4</accession>
<organism evidence="3 4">
    <name type="scientific">Sorangium cellulosum</name>
    <name type="common">Polyangium cellulosum</name>
    <dbReference type="NCBI Taxonomy" id="56"/>
    <lineage>
        <taxon>Bacteria</taxon>
        <taxon>Pseudomonadati</taxon>
        <taxon>Myxococcota</taxon>
        <taxon>Polyangia</taxon>
        <taxon>Polyangiales</taxon>
        <taxon>Polyangiaceae</taxon>
        <taxon>Sorangium</taxon>
    </lineage>
</organism>
<feature type="region of interest" description="Disordered" evidence="1">
    <location>
        <begin position="132"/>
        <end position="189"/>
    </location>
</feature>
<dbReference type="EMBL" id="JEME01000019">
    <property type="protein sequence ID" value="KYG11461.1"/>
    <property type="molecule type" value="Genomic_DNA"/>
</dbReference>